<reference evidence="1 2" key="1">
    <citation type="journal article" date="2018" name="G3 (Bethesda)">
        <title>Phylogenetic and Phylogenomic Definition of Rhizopus Species.</title>
        <authorList>
            <person name="Gryganskyi A.P."/>
            <person name="Golan J."/>
            <person name="Dolatabadi S."/>
            <person name="Mondo S."/>
            <person name="Robb S."/>
            <person name="Idnurm A."/>
            <person name="Muszewska A."/>
            <person name="Steczkiewicz K."/>
            <person name="Masonjones S."/>
            <person name="Liao H.L."/>
            <person name="Gajdeczka M.T."/>
            <person name="Anike F."/>
            <person name="Vuek A."/>
            <person name="Anishchenko I.M."/>
            <person name="Voigt K."/>
            <person name="de Hoog G.S."/>
            <person name="Smith M.E."/>
            <person name="Heitman J."/>
            <person name="Vilgalys R."/>
            <person name="Stajich J.E."/>
        </authorList>
    </citation>
    <scope>NUCLEOTIDE SEQUENCE [LARGE SCALE GENOMIC DNA]</scope>
    <source>
        <strain evidence="1 2">LSU 92-RS-03</strain>
    </source>
</reference>
<dbReference type="EMBL" id="PJQM01002205">
    <property type="protein sequence ID" value="RCH97251.1"/>
    <property type="molecule type" value="Genomic_DNA"/>
</dbReference>
<sequence length="105" mass="12034">AAQRQKLTDEQSRVAAEQAVQQQEMLRLQAEKARLATEQPPSDPFQAVNYANGLAQASALLQNPQFLNHYNQLSPELQQRLLRNREQLVALIEKQQYNNNISHNK</sequence>
<organism evidence="1 2">
    <name type="scientific">Rhizopus stolonifer</name>
    <name type="common">Rhizopus nigricans</name>
    <dbReference type="NCBI Taxonomy" id="4846"/>
    <lineage>
        <taxon>Eukaryota</taxon>
        <taxon>Fungi</taxon>
        <taxon>Fungi incertae sedis</taxon>
        <taxon>Mucoromycota</taxon>
        <taxon>Mucoromycotina</taxon>
        <taxon>Mucoromycetes</taxon>
        <taxon>Mucorales</taxon>
        <taxon>Mucorineae</taxon>
        <taxon>Rhizopodaceae</taxon>
        <taxon>Rhizopus</taxon>
    </lineage>
</organism>
<dbReference type="AlphaFoldDB" id="A0A367K5X2"/>
<evidence type="ECO:0000313" key="1">
    <source>
        <dbReference type="EMBL" id="RCH97251.1"/>
    </source>
</evidence>
<keyword evidence="2" id="KW-1185">Reference proteome</keyword>
<dbReference type="Proteomes" id="UP000253551">
    <property type="component" value="Unassembled WGS sequence"/>
</dbReference>
<comment type="caution">
    <text evidence="1">The sequence shown here is derived from an EMBL/GenBank/DDBJ whole genome shotgun (WGS) entry which is preliminary data.</text>
</comment>
<dbReference type="OrthoDB" id="2556847at2759"/>
<proteinExistence type="predicted"/>
<protein>
    <submittedName>
        <fullName evidence="1">Uncharacterized protein</fullName>
    </submittedName>
</protein>
<name>A0A367K5X2_RHIST</name>
<feature type="non-terminal residue" evidence="1">
    <location>
        <position position="1"/>
    </location>
</feature>
<accession>A0A367K5X2</accession>
<evidence type="ECO:0000313" key="2">
    <source>
        <dbReference type="Proteomes" id="UP000253551"/>
    </source>
</evidence>
<dbReference type="STRING" id="4846.A0A367K5X2"/>
<gene>
    <name evidence="1" type="ORF">CU098_011713</name>
</gene>